<dbReference type="GO" id="GO:0005524">
    <property type="term" value="F:ATP binding"/>
    <property type="evidence" value="ECO:0007669"/>
    <property type="project" value="UniProtKB-KW"/>
</dbReference>
<evidence type="ECO:0000259" key="12">
    <source>
        <dbReference type="Pfam" id="PF03950"/>
    </source>
</evidence>
<evidence type="ECO:0000256" key="10">
    <source>
        <dbReference type="SAM" id="MobiDB-lite"/>
    </source>
</evidence>
<dbReference type="Gene3D" id="2.40.240.10">
    <property type="entry name" value="Ribosomal Protein L25, Chain P"/>
    <property type="match status" value="2"/>
</dbReference>
<dbReference type="Pfam" id="PF00749">
    <property type="entry name" value="tRNA-synt_1c"/>
    <property type="match status" value="1"/>
</dbReference>
<evidence type="ECO:0000256" key="7">
    <source>
        <dbReference type="ARBA" id="ARBA00048270"/>
    </source>
</evidence>
<feature type="domain" description="tRNA synthetases class I (E and Q) anti-codon binding" evidence="13">
    <location>
        <begin position="499"/>
        <end position="580"/>
    </location>
</feature>
<accession>A0A1E7FPY5</accession>
<dbReference type="InterPro" id="IPR011035">
    <property type="entry name" value="Ribosomal_bL25/Gln-tRNA_synth"/>
</dbReference>
<dbReference type="InParanoid" id="A0A1E7FPY5"/>
<evidence type="ECO:0000259" key="11">
    <source>
        <dbReference type="Pfam" id="PF00749"/>
    </source>
</evidence>
<evidence type="ECO:0000259" key="13">
    <source>
        <dbReference type="Pfam" id="PF20974"/>
    </source>
</evidence>
<comment type="catalytic activity">
    <reaction evidence="7">
        <text>tRNA(Gln) + L-glutamine + ATP = L-glutaminyl-tRNA(Gln) + AMP + diphosphate</text>
        <dbReference type="Rhea" id="RHEA:20121"/>
        <dbReference type="Rhea" id="RHEA-COMP:9662"/>
        <dbReference type="Rhea" id="RHEA-COMP:9681"/>
        <dbReference type="ChEBI" id="CHEBI:30616"/>
        <dbReference type="ChEBI" id="CHEBI:33019"/>
        <dbReference type="ChEBI" id="CHEBI:58359"/>
        <dbReference type="ChEBI" id="CHEBI:78442"/>
        <dbReference type="ChEBI" id="CHEBI:78521"/>
        <dbReference type="ChEBI" id="CHEBI:456215"/>
        <dbReference type="EC" id="6.1.1.18"/>
    </reaction>
</comment>
<dbReference type="OrthoDB" id="10250478at2759"/>
<keyword evidence="2 8" id="KW-0436">Ligase</keyword>
<dbReference type="PANTHER" id="PTHR43097:SF4">
    <property type="entry name" value="GLUTAMINE--TRNA LIGASE"/>
    <property type="match status" value="1"/>
</dbReference>
<keyword evidence="15" id="KW-1185">Reference proteome</keyword>
<evidence type="ECO:0000256" key="1">
    <source>
        <dbReference type="ARBA" id="ARBA00012836"/>
    </source>
</evidence>
<name>A0A1E7FPY5_9STRA</name>
<sequence>MLQETVLGDDDVAPAPVTTSSVINSNALAARDIEWAKNSIELEKEHQQINGNIIRTRFPPEPNGYLHMGHAKSINMNFSLAFDKLGITDQKNRKTIFRYDDTNPDAESQEYINSFVDDIKWLGFTPERTTYSSDNFQQLYDYAIQLIKSDKAYCCDMTKIEMETQRELAMKRRNRNCSVERNLEIFEKMKLGLYDEGTWTLRLKMDFTSSNPNMYDLVAYRIRYTAHPAAAHSSDNGENGWCIYPNYDFTHGICDSIEHIDYSICTLEFETRREPYYWILAQLNMFRPNVYEMSRLNLQYTVLSKRRLLKLVQKGIVGGWDDCRMPTLSGYRRRGFTPEIITKFCNDLGATRAANVIEMEKLYSTARISLSTKTIRAMAVLQPIKINIMNWIDAVKESNEEGDKNGMTFEVQNSPTDTTMGSHTIGMTSSIYIDSTDFRLVDDTDYYGLAPNKAVGLKYYGGNLICDEIIYEDDDRKVIKKLNCHLDNSLTRNKPKTWISWVPATTAIDCEIRIYNHLFTVPEPTDLWEDEINSKSEIIYSKGKIDSSVLINDMCCCTKINRKQSNQAFQFERIGYFVVDYDSTYNATTGKGRLIFNRTVTLKEEVSKKKVTSIDKREADANIARKLKQKQDLELKEARMKLEPKDLFRFADEYKGKYSKFDLETGLPTHSIDGGDEIELTKSAIKKLKKEQDKHAKQLKKNQAQIAAGHK</sequence>
<dbReference type="SUPFAM" id="SSF50715">
    <property type="entry name" value="Ribosomal protein L25-like"/>
    <property type="match status" value="1"/>
</dbReference>
<dbReference type="NCBIfam" id="TIGR00440">
    <property type="entry name" value="glnS"/>
    <property type="match status" value="1"/>
</dbReference>
<dbReference type="GO" id="GO:0006425">
    <property type="term" value="P:glutaminyl-tRNA aminoacylation"/>
    <property type="evidence" value="ECO:0007669"/>
    <property type="project" value="InterPro"/>
</dbReference>
<dbReference type="PROSITE" id="PS00178">
    <property type="entry name" value="AA_TRNA_LIGASE_I"/>
    <property type="match status" value="1"/>
</dbReference>
<dbReference type="Gene3D" id="3.40.50.620">
    <property type="entry name" value="HUPs"/>
    <property type="match status" value="1"/>
</dbReference>
<proteinExistence type="inferred from homology"/>
<gene>
    <name evidence="14" type="primary">GTS3</name>
    <name evidence="14" type="ORF">FRACYDRAFT_182520</name>
</gene>
<dbReference type="Proteomes" id="UP000095751">
    <property type="component" value="Unassembled WGS sequence"/>
</dbReference>
<dbReference type="InterPro" id="IPR020059">
    <property type="entry name" value="Glu/Gln-tRNA-synth_Ib_codon-bd"/>
</dbReference>
<keyword evidence="5 8" id="KW-0648">Protein biosynthesis</keyword>
<dbReference type="InterPro" id="IPR050132">
    <property type="entry name" value="Gln/Glu-tRNA_Ligase"/>
</dbReference>
<keyword evidence="4 8" id="KW-0067">ATP-binding</keyword>
<dbReference type="GO" id="GO:0005829">
    <property type="term" value="C:cytosol"/>
    <property type="evidence" value="ECO:0007669"/>
    <property type="project" value="TreeGrafter"/>
</dbReference>
<dbReference type="AlphaFoldDB" id="A0A1E7FPY5"/>
<reference evidence="14 15" key="1">
    <citation type="submission" date="2016-09" db="EMBL/GenBank/DDBJ databases">
        <title>Extensive genetic diversity and differential bi-allelic expression allows diatom success in the polar Southern Ocean.</title>
        <authorList>
            <consortium name="DOE Joint Genome Institute"/>
            <person name="Mock T."/>
            <person name="Otillar R.P."/>
            <person name="Strauss J."/>
            <person name="Dupont C."/>
            <person name="Frickenhaus S."/>
            <person name="Maumus F."/>
            <person name="Mcmullan M."/>
            <person name="Sanges R."/>
            <person name="Schmutz J."/>
            <person name="Toseland A."/>
            <person name="Valas R."/>
            <person name="Veluchamy A."/>
            <person name="Ward B.J."/>
            <person name="Allen A."/>
            <person name="Barry K."/>
            <person name="Falciatore A."/>
            <person name="Ferrante M."/>
            <person name="Fortunato A.E."/>
            <person name="Gloeckner G."/>
            <person name="Gruber A."/>
            <person name="Hipkin R."/>
            <person name="Janech M."/>
            <person name="Kroth P."/>
            <person name="Leese F."/>
            <person name="Lindquist E."/>
            <person name="Lyon B.R."/>
            <person name="Martin J."/>
            <person name="Mayer C."/>
            <person name="Parker M."/>
            <person name="Quesneville H."/>
            <person name="Raymond J."/>
            <person name="Uhlig C."/>
            <person name="Valentin K.U."/>
            <person name="Worden A.Z."/>
            <person name="Armbrust E.V."/>
            <person name="Bowler C."/>
            <person name="Green B."/>
            <person name="Moulton V."/>
            <person name="Van Oosterhout C."/>
            <person name="Grigoriev I."/>
        </authorList>
    </citation>
    <scope>NUCLEOTIDE SEQUENCE [LARGE SCALE GENOMIC DNA]</scope>
    <source>
        <strain evidence="14 15">CCMP1102</strain>
    </source>
</reference>
<dbReference type="GO" id="GO:0004819">
    <property type="term" value="F:glutamine-tRNA ligase activity"/>
    <property type="evidence" value="ECO:0007669"/>
    <property type="project" value="UniProtKB-EC"/>
</dbReference>
<feature type="domain" description="Glutamyl/glutaminyl-tRNA synthetase class Ib anti-codon binding" evidence="12">
    <location>
        <begin position="376"/>
        <end position="487"/>
    </location>
</feature>
<feature type="region of interest" description="Disordered" evidence="10">
    <location>
        <begin position="689"/>
        <end position="711"/>
    </location>
</feature>
<keyword evidence="3 8" id="KW-0547">Nucleotide-binding</keyword>
<dbReference type="PANTHER" id="PTHR43097">
    <property type="entry name" value="GLUTAMINE-TRNA LIGASE"/>
    <property type="match status" value="1"/>
</dbReference>
<dbReference type="EMBL" id="KV784355">
    <property type="protein sequence ID" value="OEU20222.1"/>
    <property type="molecule type" value="Genomic_DNA"/>
</dbReference>
<protein>
    <recommendedName>
        <fullName evidence="1">glutamine--tRNA ligase</fullName>
        <ecNumber evidence="1">6.1.1.18</ecNumber>
    </recommendedName>
</protein>
<dbReference type="InterPro" id="IPR004514">
    <property type="entry name" value="Gln-tRNA-synth"/>
</dbReference>
<dbReference type="SUPFAM" id="SSF52374">
    <property type="entry name" value="Nucleotidylyl transferase"/>
    <property type="match status" value="1"/>
</dbReference>
<dbReference type="FunCoup" id="A0A1E7FPY5">
    <property type="interactions" value="552"/>
</dbReference>
<dbReference type="Pfam" id="PF20974">
    <property type="entry name" value="tRNA-synt_1c_C2"/>
    <property type="match status" value="1"/>
</dbReference>
<evidence type="ECO:0000256" key="9">
    <source>
        <dbReference type="SAM" id="Coils"/>
    </source>
</evidence>
<dbReference type="InterPro" id="IPR020056">
    <property type="entry name" value="Rbsml_bL25/Gln-tRNA_synth_N"/>
</dbReference>
<dbReference type="EC" id="6.1.1.18" evidence="1"/>
<evidence type="ECO:0000313" key="14">
    <source>
        <dbReference type="EMBL" id="OEU20222.1"/>
    </source>
</evidence>
<evidence type="ECO:0000256" key="2">
    <source>
        <dbReference type="ARBA" id="ARBA00022598"/>
    </source>
</evidence>
<evidence type="ECO:0000256" key="5">
    <source>
        <dbReference type="ARBA" id="ARBA00022917"/>
    </source>
</evidence>
<dbReference type="InterPro" id="IPR001412">
    <property type="entry name" value="aa-tRNA-synth_I_CS"/>
</dbReference>
<feature type="coiled-coil region" evidence="9">
    <location>
        <begin position="616"/>
        <end position="643"/>
    </location>
</feature>
<dbReference type="Pfam" id="PF03950">
    <property type="entry name" value="tRNA-synt_1c_C"/>
    <property type="match status" value="1"/>
</dbReference>
<keyword evidence="6 8" id="KW-0030">Aminoacyl-tRNA synthetase</keyword>
<keyword evidence="9" id="KW-0175">Coiled coil</keyword>
<dbReference type="InterPro" id="IPR014729">
    <property type="entry name" value="Rossmann-like_a/b/a_fold"/>
</dbReference>
<dbReference type="FunFam" id="3.40.50.620:FF:000037">
    <property type="entry name" value="Glutamine--tRNA ligase cytoplasmic"/>
    <property type="match status" value="1"/>
</dbReference>
<feature type="domain" description="Glutamyl/glutaminyl-tRNA synthetase class Ib catalytic" evidence="11">
    <location>
        <begin position="54"/>
        <end position="362"/>
    </location>
</feature>
<evidence type="ECO:0000256" key="8">
    <source>
        <dbReference type="RuleBase" id="RU363037"/>
    </source>
</evidence>
<evidence type="ECO:0000256" key="6">
    <source>
        <dbReference type="ARBA" id="ARBA00023146"/>
    </source>
</evidence>
<dbReference type="InterPro" id="IPR020058">
    <property type="entry name" value="Glu/Gln-tRNA-synth_Ib_cat-dom"/>
</dbReference>
<organism evidence="14 15">
    <name type="scientific">Fragilariopsis cylindrus CCMP1102</name>
    <dbReference type="NCBI Taxonomy" id="635003"/>
    <lineage>
        <taxon>Eukaryota</taxon>
        <taxon>Sar</taxon>
        <taxon>Stramenopiles</taxon>
        <taxon>Ochrophyta</taxon>
        <taxon>Bacillariophyta</taxon>
        <taxon>Bacillariophyceae</taxon>
        <taxon>Bacillariophycidae</taxon>
        <taxon>Bacillariales</taxon>
        <taxon>Bacillariaceae</taxon>
        <taxon>Fragilariopsis</taxon>
    </lineage>
</organism>
<evidence type="ECO:0000256" key="4">
    <source>
        <dbReference type="ARBA" id="ARBA00022840"/>
    </source>
</evidence>
<dbReference type="InterPro" id="IPR049437">
    <property type="entry name" value="tRNA-synt_1c_C2"/>
</dbReference>
<comment type="similarity">
    <text evidence="8">Belongs to the class-I aminoacyl-tRNA synthetase family.</text>
</comment>
<evidence type="ECO:0000256" key="3">
    <source>
        <dbReference type="ARBA" id="ARBA00022741"/>
    </source>
</evidence>
<dbReference type="KEGG" id="fcy:FRACYDRAFT_182520"/>
<evidence type="ECO:0000313" key="15">
    <source>
        <dbReference type="Proteomes" id="UP000095751"/>
    </source>
</evidence>